<dbReference type="EnsemblPlants" id="EMT32787">
    <property type="protein sequence ID" value="EMT32787"/>
    <property type="gene ID" value="F775_00346"/>
</dbReference>
<name>M8CYL0_AEGTA</name>
<dbReference type="AlphaFoldDB" id="M8CYL0"/>
<accession>M8CYL0</accession>
<evidence type="ECO:0000259" key="2">
    <source>
        <dbReference type="Pfam" id="PF24906"/>
    </source>
</evidence>
<dbReference type="Pfam" id="PF24906">
    <property type="entry name" value="Zf_WRKY19"/>
    <property type="match status" value="2"/>
</dbReference>
<protein>
    <recommendedName>
        <fullName evidence="2">WRKY19-like zinc finger domain-containing protein</fullName>
    </recommendedName>
</protein>
<reference evidence="3" key="1">
    <citation type="submission" date="2015-06" db="UniProtKB">
        <authorList>
            <consortium name="EnsemblPlants"/>
        </authorList>
    </citation>
    <scope>IDENTIFICATION</scope>
</reference>
<feature type="domain" description="WRKY19-like zinc finger" evidence="2">
    <location>
        <begin position="127"/>
        <end position="151"/>
    </location>
</feature>
<organism evidence="3">
    <name type="scientific">Aegilops tauschii</name>
    <name type="common">Tausch's goatgrass</name>
    <name type="synonym">Aegilops squarrosa</name>
    <dbReference type="NCBI Taxonomy" id="37682"/>
    <lineage>
        <taxon>Eukaryota</taxon>
        <taxon>Viridiplantae</taxon>
        <taxon>Streptophyta</taxon>
        <taxon>Embryophyta</taxon>
        <taxon>Tracheophyta</taxon>
        <taxon>Spermatophyta</taxon>
        <taxon>Magnoliopsida</taxon>
        <taxon>Liliopsida</taxon>
        <taxon>Poales</taxon>
        <taxon>Poaceae</taxon>
        <taxon>BOP clade</taxon>
        <taxon>Pooideae</taxon>
        <taxon>Triticodae</taxon>
        <taxon>Triticeae</taxon>
        <taxon>Triticinae</taxon>
        <taxon>Aegilops</taxon>
    </lineage>
</organism>
<feature type="compositionally biased region" description="Basic and acidic residues" evidence="1">
    <location>
        <begin position="196"/>
        <end position="205"/>
    </location>
</feature>
<dbReference type="PANTHER" id="PTHR31827:SF43">
    <property type="entry name" value="OS06G0472700 PROTEIN"/>
    <property type="match status" value="1"/>
</dbReference>
<sequence>MTLVDYIDLDYDEYYVKLDVIDLTTDEDTSKGSTRYCKNHDSASKGCMVQGCTNVAHGGTPLCICHGSRMHKKRGCAVSGCTKGACSGSQGRTDRCVKHGGGKRCKYDGCGKGAQGNTDFCIAHGGGRRCKFQGCGKSAQGRTDYCIKHGGGRRCMVLGCNMSAAYGTDFCSMHRTSLLSGYNSAHEMLPAPAPECRAKEAEPSKRRNSHSVTGGERAQKRQNTDEYVNNIRSFSDVEMVEEKGRVLICQNNTLKAQLSKLATAYSEFDYTTFEQELCSLVTEQANSSGDEIRE</sequence>
<evidence type="ECO:0000256" key="1">
    <source>
        <dbReference type="SAM" id="MobiDB-lite"/>
    </source>
</evidence>
<evidence type="ECO:0000313" key="3">
    <source>
        <dbReference type="EnsemblPlants" id="EMT32787"/>
    </source>
</evidence>
<feature type="domain" description="WRKY19-like zinc finger" evidence="2">
    <location>
        <begin position="102"/>
        <end position="126"/>
    </location>
</feature>
<proteinExistence type="predicted"/>
<dbReference type="PANTHER" id="PTHR31827">
    <property type="entry name" value="EMB|CAB89363.1"/>
    <property type="match status" value="1"/>
</dbReference>
<dbReference type="InterPro" id="IPR056866">
    <property type="entry name" value="Znf_WRKY19"/>
</dbReference>
<feature type="region of interest" description="Disordered" evidence="1">
    <location>
        <begin position="193"/>
        <end position="227"/>
    </location>
</feature>